<feature type="domain" description="PWI" evidence="3">
    <location>
        <begin position="28"/>
        <end position="129"/>
    </location>
</feature>
<organism evidence="4">
    <name type="scientific">Albugo laibachii Nc14</name>
    <dbReference type="NCBI Taxonomy" id="890382"/>
    <lineage>
        <taxon>Eukaryota</taxon>
        <taxon>Sar</taxon>
        <taxon>Stramenopiles</taxon>
        <taxon>Oomycota</taxon>
        <taxon>Peronosporomycetes</taxon>
        <taxon>Albuginales</taxon>
        <taxon>Albuginaceae</taxon>
        <taxon>Albugo</taxon>
    </lineage>
</organism>
<feature type="compositionally biased region" description="Basic and acidic residues" evidence="2">
    <location>
        <begin position="138"/>
        <end position="176"/>
    </location>
</feature>
<evidence type="ECO:0000256" key="2">
    <source>
        <dbReference type="SAM" id="MobiDB-lite"/>
    </source>
</evidence>
<dbReference type="InterPro" id="IPR052225">
    <property type="entry name" value="Ser/Arg_repetitive_matrix"/>
</dbReference>
<dbReference type="GO" id="GO:0003723">
    <property type="term" value="F:RNA binding"/>
    <property type="evidence" value="ECO:0007669"/>
    <property type="project" value="TreeGrafter"/>
</dbReference>
<protein>
    <submittedName>
        <fullName evidence="4">Serine/arginine repetitive matrix protein putative</fullName>
    </submittedName>
</protein>
<feature type="compositionally biased region" description="Low complexity" evidence="2">
    <location>
        <begin position="200"/>
        <end position="226"/>
    </location>
</feature>
<dbReference type="Gene3D" id="1.20.1390.10">
    <property type="entry name" value="PWI domain"/>
    <property type="match status" value="1"/>
</dbReference>
<dbReference type="Pfam" id="PF01480">
    <property type="entry name" value="PWI"/>
    <property type="match status" value="1"/>
</dbReference>
<accession>F0WLW7</accession>
<evidence type="ECO:0000256" key="1">
    <source>
        <dbReference type="ARBA" id="ARBA00022664"/>
    </source>
</evidence>
<feature type="region of interest" description="Disordered" evidence="2">
    <location>
        <begin position="138"/>
        <end position="235"/>
    </location>
</feature>
<dbReference type="PANTHER" id="PTHR23148">
    <property type="entry name" value="SERINE/ARGININE REGULATED NUCLEAR MATRIX PROTEIN"/>
    <property type="match status" value="1"/>
</dbReference>
<keyword evidence="1" id="KW-0507">mRNA processing</keyword>
<evidence type="ECO:0000259" key="3">
    <source>
        <dbReference type="PROSITE" id="PS51025"/>
    </source>
</evidence>
<dbReference type="SMART" id="SM00311">
    <property type="entry name" value="PWI"/>
    <property type="match status" value="1"/>
</dbReference>
<evidence type="ECO:0000313" key="4">
    <source>
        <dbReference type="EMBL" id="CCA22294.1"/>
    </source>
</evidence>
<dbReference type="AlphaFoldDB" id="F0WLW7"/>
<dbReference type="SUPFAM" id="SSF101233">
    <property type="entry name" value="PWI domain"/>
    <property type="match status" value="1"/>
</dbReference>
<dbReference type="EMBL" id="FR824194">
    <property type="protein sequence ID" value="CCA22294.1"/>
    <property type="molecule type" value="Genomic_DNA"/>
</dbReference>
<dbReference type="GO" id="GO:0005681">
    <property type="term" value="C:spliceosomal complex"/>
    <property type="evidence" value="ECO:0007669"/>
    <property type="project" value="TreeGrafter"/>
</dbReference>
<dbReference type="PROSITE" id="PS51025">
    <property type="entry name" value="PWI"/>
    <property type="match status" value="1"/>
</dbReference>
<dbReference type="InterPro" id="IPR002483">
    <property type="entry name" value="PWI_dom"/>
</dbReference>
<gene>
    <name evidence="4" type="primary">AlNc14C149G7481</name>
    <name evidence="4" type="ORF">ALNC14_084370</name>
</gene>
<reference evidence="4" key="2">
    <citation type="submission" date="2011-02" db="EMBL/GenBank/DDBJ databases">
        <authorList>
            <person name="MacLean D."/>
        </authorList>
    </citation>
    <scope>NUCLEOTIDE SEQUENCE</scope>
</reference>
<dbReference type="HOGENOM" id="CLU_032410_1_0_1"/>
<dbReference type="GO" id="GO:0006397">
    <property type="term" value="P:mRNA processing"/>
    <property type="evidence" value="ECO:0007669"/>
    <property type="project" value="UniProtKB-KW"/>
</dbReference>
<reference evidence="4" key="1">
    <citation type="journal article" date="2011" name="PLoS Biol.">
        <title>Gene gain and loss during evolution of obligate parasitism in the white rust pathogen of Arabidopsis thaliana.</title>
        <authorList>
            <person name="Kemen E."/>
            <person name="Gardiner A."/>
            <person name="Schultz-Larsen T."/>
            <person name="Kemen A.C."/>
            <person name="Balmuth A.L."/>
            <person name="Robert-Seilaniantz A."/>
            <person name="Bailey K."/>
            <person name="Holub E."/>
            <person name="Studholme D.J."/>
            <person name="Maclean D."/>
            <person name="Jones J.D."/>
        </authorList>
    </citation>
    <scope>NUCLEOTIDE SEQUENCE</scope>
</reference>
<dbReference type="GO" id="GO:0048024">
    <property type="term" value="P:regulation of mRNA splicing, via spliceosome"/>
    <property type="evidence" value="ECO:0007669"/>
    <property type="project" value="TreeGrafter"/>
</dbReference>
<proteinExistence type="predicted"/>
<dbReference type="InterPro" id="IPR036483">
    <property type="entry name" value="PWI_dom_sf"/>
</dbReference>
<name>F0WLW7_9STRA</name>
<sequence length="317" mass="36156">MSNAGFFRGTSTEQDSRYFNQNKKLLAKLKFPKCFDDKVDLKKVKIEVINQWIAERITSILGFEDEIVISMTINLLETKVDEPVNPREMQLALAGFLEKDAASFMQDLWELLLSAQSHPTGIAPAILEKKRKELEKQGVEREKVRSILQKKRDSEQKERKDLLQVNDDKRTRDGSRQRSSHHQRSSESRVRKRNRRRDSSSSSSFSSSASSNASHKSSSSSNASHTSRSRSRSKTYSRYRRQRYLCRKWLSANADMSSCVASVLAIAIRVVVAEITNTTEGDFQCRCVILPANRILHFPLLSIFAASSFLQSDSLTR</sequence>
<dbReference type="PANTHER" id="PTHR23148:SF0">
    <property type="entry name" value="SERINE_ARGININE REPETITIVE MATRIX PROTEIN 1"/>
    <property type="match status" value="1"/>
</dbReference>